<dbReference type="InterPro" id="IPR051783">
    <property type="entry name" value="NAD(P)-dependent_oxidoreduct"/>
</dbReference>
<dbReference type="PANTHER" id="PTHR48079">
    <property type="entry name" value="PROTEIN YEEZ"/>
    <property type="match status" value="1"/>
</dbReference>
<organism evidence="2 3">
    <name type="scientific">Sorangium cellulosum</name>
    <name type="common">Polyangium cellulosum</name>
    <dbReference type="NCBI Taxonomy" id="56"/>
    <lineage>
        <taxon>Bacteria</taxon>
        <taxon>Pseudomonadati</taxon>
        <taxon>Myxococcota</taxon>
        <taxon>Polyangia</taxon>
        <taxon>Polyangiales</taxon>
        <taxon>Polyangiaceae</taxon>
        <taxon>Sorangium</taxon>
    </lineage>
</organism>
<comment type="caution">
    <text evidence="2">The sequence shown here is derived from an EMBL/GenBank/DDBJ whole genome shotgun (WGS) entry which is preliminary data.</text>
</comment>
<dbReference type="Proteomes" id="UP000075260">
    <property type="component" value="Unassembled WGS sequence"/>
</dbReference>
<dbReference type="EMBL" id="JEMA01001084">
    <property type="protein sequence ID" value="KYF62586.1"/>
    <property type="molecule type" value="Genomic_DNA"/>
</dbReference>
<evidence type="ECO:0000313" key="3">
    <source>
        <dbReference type="Proteomes" id="UP000075260"/>
    </source>
</evidence>
<evidence type="ECO:0000313" key="2">
    <source>
        <dbReference type="EMBL" id="KYF62586.1"/>
    </source>
</evidence>
<dbReference type="OrthoDB" id="9803892at2"/>
<sequence>MRILITGATGYIGSRVARRLHAKGHAVIAAVRDEASAGRLRDMDVPAEPLRASLDDVDVLSEAALSADLLALDNRMSNERARNELGWQPYRTTNTLEDDIPLLAARLA</sequence>
<protein>
    <recommendedName>
        <fullName evidence="1">NAD-dependent epimerase/dehydratase domain-containing protein</fullName>
    </recommendedName>
</protein>
<dbReference type="PANTHER" id="PTHR48079:SF6">
    <property type="entry name" value="NAD(P)-BINDING DOMAIN-CONTAINING PROTEIN-RELATED"/>
    <property type="match status" value="1"/>
</dbReference>
<evidence type="ECO:0000259" key="1">
    <source>
        <dbReference type="Pfam" id="PF01370"/>
    </source>
</evidence>
<name>A0A150Q4A7_SORCE</name>
<dbReference type="Pfam" id="PF01370">
    <property type="entry name" value="Epimerase"/>
    <property type="match status" value="1"/>
</dbReference>
<accession>A0A150Q4A7</accession>
<dbReference type="GO" id="GO:0005737">
    <property type="term" value="C:cytoplasm"/>
    <property type="evidence" value="ECO:0007669"/>
    <property type="project" value="TreeGrafter"/>
</dbReference>
<dbReference type="RefSeq" id="WP_061612594.1">
    <property type="nucleotide sequence ID" value="NZ_JEMA01001084.1"/>
</dbReference>
<dbReference type="InterPro" id="IPR001509">
    <property type="entry name" value="Epimerase_deHydtase"/>
</dbReference>
<dbReference type="Gene3D" id="3.40.50.720">
    <property type="entry name" value="NAD(P)-binding Rossmann-like Domain"/>
    <property type="match status" value="1"/>
</dbReference>
<feature type="domain" description="NAD-dependent epimerase/dehydratase" evidence="1">
    <location>
        <begin position="3"/>
        <end position="65"/>
    </location>
</feature>
<dbReference type="SUPFAM" id="SSF51735">
    <property type="entry name" value="NAD(P)-binding Rossmann-fold domains"/>
    <property type="match status" value="1"/>
</dbReference>
<dbReference type="InterPro" id="IPR036291">
    <property type="entry name" value="NAD(P)-bd_dom_sf"/>
</dbReference>
<dbReference type="AlphaFoldDB" id="A0A150Q4A7"/>
<reference evidence="2 3" key="1">
    <citation type="submission" date="2014-02" db="EMBL/GenBank/DDBJ databases">
        <title>The small core and large imbalanced accessory genome model reveals a collaborative survival strategy of Sorangium cellulosum strains in nature.</title>
        <authorList>
            <person name="Han K."/>
            <person name="Peng R."/>
            <person name="Blom J."/>
            <person name="Li Y.-Z."/>
        </authorList>
    </citation>
    <scope>NUCLEOTIDE SEQUENCE [LARGE SCALE GENOMIC DNA]</scope>
    <source>
        <strain evidence="2 3">So0008-312</strain>
    </source>
</reference>
<proteinExistence type="predicted"/>
<gene>
    <name evidence="2" type="ORF">BE15_42385</name>
</gene>
<dbReference type="GO" id="GO:0004029">
    <property type="term" value="F:aldehyde dehydrogenase (NAD+) activity"/>
    <property type="evidence" value="ECO:0007669"/>
    <property type="project" value="TreeGrafter"/>
</dbReference>